<dbReference type="InterPro" id="IPR005467">
    <property type="entry name" value="His_kinase_dom"/>
</dbReference>
<evidence type="ECO:0000256" key="7">
    <source>
        <dbReference type="ARBA" id="ARBA00022777"/>
    </source>
</evidence>
<evidence type="ECO:0000256" key="8">
    <source>
        <dbReference type="ARBA" id="ARBA00022840"/>
    </source>
</evidence>
<keyword evidence="13" id="KW-1185">Reference proteome</keyword>
<dbReference type="InterPro" id="IPR003594">
    <property type="entry name" value="HATPase_dom"/>
</dbReference>
<evidence type="ECO:0000256" key="6">
    <source>
        <dbReference type="ARBA" id="ARBA00022741"/>
    </source>
</evidence>
<keyword evidence="10" id="KW-1133">Transmembrane helix</keyword>
<comment type="subcellular location">
    <subcellularLocation>
        <location evidence="2">Membrane</location>
    </subcellularLocation>
</comment>
<evidence type="ECO:0000313" key="13">
    <source>
        <dbReference type="Proteomes" id="UP001597120"/>
    </source>
</evidence>
<reference evidence="13" key="1">
    <citation type="journal article" date="2019" name="Int. J. Syst. Evol. Microbiol.">
        <title>The Global Catalogue of Microorganisms (GCM) 10K type strain sequencing project: providing services to taxonomists for standard genome sequencing and annotation.</title>
        <authorList>
            <consortium name="The Broad Institute Genomics Platform"/>
            <consortium name="The Broad Institute Genome Sequencing Center for Infectious Disease"/>
            <person name="Wu L."/>
            <person name="Ma J."/>
        </authorList>
    </citation>
    <scope>NUCLEOTIDE SEQUENCE [LARGE SCALE GENOMIC DNA]</scope>
    <source>
        <strain evidence="13">CCUG 57263</strain>
    </source>
</reference>
<keyword evidence="9" id="KW-0902">Two-component regulatory system</keyword>
<dbReference type="PANTHER" id="PTHR45453">
    <property type="entry name" value="PHOSPHATE REGULON SENSOR PROTEIN PHOR"/>
    <property type="match status" value="1"/>
</dbReference>
<dbReference type="InterPro" id="IPR036890">
    <property type="entry name" value="HATPase_C_sf"/>
</dbReference>
<dbReference type="SUPFAM" id="SSF55874">
    <property type="entry name" value="ATPase domain of HSP90 chaperone/DNA topoisomerase II/histidine kinase"/>
    <property type="match status" value="1"/>
</dbReference>
<evidence type="ECO:0000256" key="1">
    <source>
        <dbReference type="ARBA" id="ARBA00000085"/>
    </source>
</evidence>
<dbReference type="EC" id="2.7.13.3" evidence="3"/>
<dbReference type="InterPro" id="IPR003661">
    <property type="entry name" value="HisK_dim/P_dom"/>
</dbReference>
<dbReference type="SUPFAM" id="SSF47384">
    <property type="entry name" value="Homodimeric domain of signal transducing histidine kinase"/>
    <property type="match status" value="1"/>
</dbReference>
<keyword evidence="10" id="KW-0812">Transmembrane</keyword>
<dbReference type="Pfam" id="PF00512">
    <property type="entry name" value="HisKA"/>
    <property type="match status" value="1"/>
</dbReference>
<keyword evidence="8" id="KW-0067">ATP-binding</keyword>
<dbReference type="SMART" id="SM00387">
    <property type="entry name" value="HATPase_c"/>
    <property type="match status" value="1"/>
</dbReference>
<dbReference type="Proteomes" id="UP001597120">
    <property type="component" value="Unassembled WGS sequence"/>
</dbReference>
<dbReference type="PROSITE" id="PS50109">
    <property type="entry name" value="HIS_KIN"/>
    <property type="match status" value="1"/>
</dbReference>
<name>A0ABW3D674_9BACL</name>
<dbReference type="InterPro" id="IPR036097">
    <property type="entry name" value="HisK_dim/P_sf"/>
</dbReference>
<dbReference type="Gene3D" id="3.30.565.10">
    <property type="entry name" value="Histidine kinase-like ATPase, C-terminal domain"/>
    <property type="match status" value="1"/>
</dbReference>
<dbReference type="Pfam" id="PF02518">
    <property type="entry name" value="HATPase_c"/>
    <property type="match status" value="1"/>
</dbReference>
<keyword evidence="6" id="KW-0547">Nucleotide-binding</keyword>
<evidence type="ECO:0000256" key="5">
    <source>
        <dbReference type="ARBA" id="ARBA00022679"/>
    </source>
</evidence>
<feature type="transmembrane region" description="Helical" evidence="10">
    <location>
        <begin position="12"/>
        <end position="34"/>
    </location>
</feature>
<evidence type="ECO:0000256" key="9">
    <source>
        <dbReference type="ARBA" id="ARBA00023012"/>
    </source>
</evidence>
<keyword evidence="7 12" id="KW-0418">Kinase</keyword>
<evidence type="ECO:0000256" key="10">
    <source>
        <dbReference type="SAM" id="Phobius"/>
    </source>
</evidence>
<protein>
    <recommendedName>
        <fullName evidence="3">histidine kinase</fullName>
        <ecNumber evidence="3">2.7.13.3</ecNumber>
    </recommendedName>
</protein>
<accession>A0ABW3D674</accession>
<keyword evidence="4" id="KW-0597">Phosphoprotein</keyword>
<evidence type="ECO:0000256" key="3">
    <source>
        <dbReference type="ARBA" id="ARBA00012438"/>
    </source>
</evidence>
<sequence length="582" mass="65690">MDVRKRLILQFIFQLVFVGAVLIGLMVAMIYYLADQMTEMEMRREFAKAGLPKLVESMEWKDGNIQFDEKLLDEVKRSGGWLQTLDEEGGVITSYFTPGDVPDRYNPGELVDYWRGKKPFPYSLYIWIQVKGGTTYTLLYGVKPEGGQLVQSLSEQAVLSDGKILIPDDLEQKLKAKQGWVQVLDEQGDELASLYKPSEALTHYTLKDLIFGSFSTLSDSYQLWTKHEERTGLTWLVGLPVFAEEGTARPPFLFGSEGQLLLAGFIVLLIVVLLLFGVLSIWYGHRFGTPILHMIRWLQRLGKGAYEEPQDRKGLPRSRKPSGKLKRRYRLYTDVLQVLAGLTETLKRNDEIRTKLEKSREEWIAGVSHDLKTPLSSIKGYAHMLESDQYDWSVAEVREFAGVIKDKADYMDGLIADLSMTYRLKNGAMPLKMELTEMNEFIRGTVASFHNDPGFMQANIYFRGAGKPIYYSVDVHWFRRILDNLLANALIHNPAGTEIEVSLDAGAKNGFMLTVRDNGEGLDEEGLLNLFERYYRGTNTEGAGSGTGLGLAIAKHLVHEHGGTIEAESKSGHGVTIRMRFG</sequence>
<dbReference type="RefSeq" id="WP_379287019.1">
    <property type="nucleotide sequence ID" value="NZ_JBHTIU010000024.1"/>
</dbReference>
<keyword evidence="10" id="KW-0472">Membrane</keyword>
<dbReference type="GO" id="GO:0016301">
    <property type="term" value="F:kinase activity"/>
    <property type="evidence" value="ECO:0007669"/>
    <property type="project" value="UniProtKB-KW"/>
</dbReference>
<dbReference type="PANTHER" id="PTHR45453:SF1">
    <property type="entry name" value="PHOSPHATE REGULON SENSOR PROTEIN PHOR"/>
    <property type="match status" value="1"/>
</dbReference>
<dbReference type="SMART" id="SM00388">
    <property type="entry name" value="HisKA"/>
    <property type="match status" value="1"/>
</dbReference>
<dbReference type="EMBL" id="JBHTIU010000024">
    <property type="protein sequence ID" value="MFD0868857.1"/>
    <property type="molecule type" value="Genomic_DNA"/>
</dbReference>
<evidence type="ECO:0000256" key="2">
    <source>
        <dbReference type="ARBA" id="ARBA00004370"/>
    </source>
</evidence>
<keyword evidence="5" id="KW-0808">Transferase</keyword>
<dbReference type="InterPro" id="IPR050351">
    <property type="entry name" value="BphY/WalK/GraS-like"/>
</dbReference>
<comment type="catalytic activity">
    <reaction evidence="1">
        <text>ATP + protein L-histidine = ADP + protein N-phospho-L-histidine.</text>
        <dbReference type="EC" id="2.7.13.3"/>
    </reaction>
</comment>
<evidence type="ECO:0000256" key="4">
    <source>
        <dbReference type="ARBA" id="ARBA00022553"/>
    </source>
</evidence>
<organism evidence="12 13">
    <name type="scientific">Paenibacillus residui</name>
    <dbReference type="NCBI Taxonomy" id="629724"/>
    <lineage>
        <taxon>Bacteria</taxon>
        <taxon>Bacillati</taxon>
        <taxon>Bacillota</taxon>
        <taxon>Bacilli</taxon>
        <taxon>Bacillales</taxon>
        <taxon>Paenibacillaceae</taxon>
        <taxon>Paenibacillus</taxon>
    </lineage>
</organism>
<feature type="transmembrane region" description="Helical" evidence="10">
    <location>
        <begin position="260"/>
        <end position="283"/>
    </location>
</feature>
<dbReference type="CDD" id="cd00082">
    <property type="entry name" value="HisKA"/>
    <property type="match status" value="1"/>
</dbReference>
<dbReference type="PRINTS" id="PR00344">
    <property type="entry name" value="BCTRLSENSOR"/>
</dbReference>
<evidence type="ECO:0000313" key="12">
    <source>
        <dbReference type="EMBL" id="MFD0868857.1"/>
    </source>
</evidence>
<dbReference type="Gene3D" id="1.10.287.130">
    <property type="match status" value="1"/>
</dbReference>
<evidence type="ECO:0000259" key="11">
    <source>
        <dbReference type="PROSITE" id="PS50109"/>
    </source>
</evidence>
<comment type="caution">
    <text evidence="12">The sequence shown here is derived from an EMBL/GenBank/DDBJ whole genome shotgun (WGS) entry which is preliminary data.</text>
</comment>
<dbReference type="CDD" id="cd00075">
    <property type="entry name" value="HATPase"/>
    <property type="match status" value="1"/>
</dbReference>
<feature type="domain" description="Histidine kinase" evidence="11">
    <location>
        <begin position="366"/>
        <end position="582"/>
    </location>
</feature>
<gene>
    <name evidence="12" type="ORF">ACFQ03_06820</name>
</gene>
<proteinExistence type="predicted"/>
<dbReference type="InterPro" id="IPR004358">
    <property type="entry name" value="Sig_transdc_His_kin-like_C"/>
</dbReference>